<evidence type="ECO:0000313" key="9">
    <source>
        <dbReference type="EMBL" id="PNH07565.1"/>
    </source>
</evidence>
<dbReference type="PROSITE" id="PS50125">
    <property type="entry name" value="GUANYLATE_CYCLASE_2"/>
    <property type="match status" value="1"/>
</dbReference>
<dbReference type="GO" id="GO:0000166">
    <property type="term" value="F:nucleotide binding"/>
    <property type="evidence" value="ECO:0007669"/>
    <property type="project" value="UniProtKB-KW"/>
</dbReference>
<name>A0A2J8A4Y3_9CHLO</name>
<evidence type="ECO:0000256" key="2">
    <source>
        <dbReference type="ARBA" id="ARBA00022692"/>
    </source>
</evidence>
<dbReference type="GO" id="GO:0035556">
    <property type="term" value="P:intracellular signal transduction"/>
    <property type="evidence" value="ECO:0007669"/>
    <property type="project" value="InterPro"/>
</dbReference>
<comment type="subcellular location">
    <subcellularLocation>
        <location evidence="1">Membrane</location>
    </subcellularLocation>
</comment>
<feature type="domain" description="Guanylate cyclase" evidence="8">
    <location>
        <begin position="875"/>
        <end position="959"/>
    </location>
</feature>
<feature type="region of interest" description="Disordered" evidence="7">
    <location>
        <begin position="328"/>
        <end position="348"/>
    </location>
</feature>
<keyword evidence="5" id="KW-0472">Membrane</keyword>
<dbReference type="GO" id="GO:0007168">
    <property type="term" value="P:receptor guanylyl cyclase signaling pathway"/>
    <property type="evidence" value="ECO:0007669"/>
    <property type="project" value="TreeGrafter"/>
</dbReference>
<evidence type="ECO:0000256" key="3">
    <source>
        <dbReference type="ARBA" id="ARBA00022741"/>
    </source>
</evidence>
<keyword evidence="4" id="KW-1133">Transmembrane helix</keyword>
<keyword evidence="6" id="KW-0456">Lyase</keyword>
<dbReference type="InterPro" id="IPR029787">
    <property type="entry name" value="Nucleotide_cyclase"/>
</dbReference>
<organism evidence="9 10">
    <name type="scientific">Tetrabaena socialis</name>
    <dbReference type="NCBI Taxonomy" id="47790"/>
    <lineage>
        <taxon>Eukaryota</taxon>
        <taxon>Viridiplantae</taxon>
        <taxon>Chlorophyta</taxon>
        <taxon>core chlorophytes</taxon>
        <taxon>Chlorophyceae</taxon>
        <taxon>CS clade</taxon>
        <taxon>Chlamydomonadales</taxon>
        <taxon>Tetrabaenaceae</taxon>
        <taxon>Tetrabaena</taxon>
    </lineage>
</organism>
<evidence type="ECO:0000256" key="7">
    <source>
        <dbReference type="SAM" id="MobiDB-lite"/>
    </source>
</evidence>
<dbReference type="SUPFAM" id="SSF55073">
    <property type="entry name" value="Nucleotide cyclase"/>
    <property type="match status" value="2"/>
</dbReference>
<evidence type="ECO:0000256" key="5">
    <source>
        <dbReference type="ARBA" id="ARBA00023136"/>
    </source>
</evidence>
<dbReference type="Gene3D" id="3.30.70.1230">
    <property type="entry name" value="Nucleotide cyclase"/>
    <property type="match status" value="2"/>
</dbReference>
<comment type="caution">
    <text evidence="9">The sequence shown here is derived from an EMBL/GenBank/DDBJ whole genome shotgun (WGS) entry which is preliminary data.</text>
</comment>
<feature type="compositionally biased region" description="Polar residues" evidence="7">
    <location>
        <begin position="629"/>
        <end position="641"/>
    </location>
</feature>
<dbReference type="InterPro" id="IPR001054">
    <property type="entry name" value="A/G_cyclase"/>
</dbReference>
<evidence type="ECO:0000259" key="8">
    <source>
        <dbReference type="PROSITE" id="PS50125"/>
    </source>
</evidence>
<feature type="compositionally biased region" description="Gly residues" evidence="7">
    <location>
        <begin position="404"/>
        <end position="420"/>
    </location>
</feature>
<sequence length="1058" mass="109897">MIGVLREGDLGKAVLLRVEDATRRAGNWKCFRRAVIWRCFRPATEEYSCGDHIRLVPVVDRSALIESPEFATAVFTWIKGDGRTLLLVVASCLFDDGKGRLVPAILVSKKQQQQQQQHHQQSESSDWRLDSTKLPHCPQPLSAPVVAVDAAACCVTVLQYPQGQVGPQWARRAMERLVLFQNPRSRAFAGDLAGQHLGGQLLARLLRGQDALEAPEPGALAAIVRALDAGLEYEAVVQLPPCLLGLADPPPPPPPPLLPQFSAAGAGPDRAMEATTSIAQLPLALACPYDMNLTHAFATVDLGELDEDPLDSGDRRLLEALVSEAGAGAGGRDAFGARQHPQRQGSGVRRSISLLMNQISASSVQEPAAAAGGGLGAGDVGHGLQQHALHVLEQHAVGHHGRRGSAGGRDGNSGGGGSGGSPRANTQLPASTSAATAAAPILGSAPANLSGALHRAANHRTGTTSVAAAAPRMLAGNSWLDVGGPCANARAVPQLIADAQEPAPAGDAWQPKAPNPPPPPQAPSTAPAPAQPRAQAPAHLTAQSPSPQPLPQGQNVDGAQPESPGGHGPGIELGRIGAPALIGTLSTSVALAPRPFAGGTSCCPPHNELCGSEIPMLRLPALDLAPRRQTSTASQLEQLEQASPLGASVARLPHQRSRRNAPRPSTASRRLNQLLHTVSVAPPQQLQHAGSTSELCSAQSCADISMLRAPSGLLPAAAFAAIRQGGSTSTTPTGMGISAAGRRHVPVGGGGGGGAAAEAIGARCSVERTTMWHRIHIAASAELSAGHGGGGGVMRTVTITQVDVTEEVEARGRLSRLLEQEHKVLEQLFPRHVIEYMAVNGAGAGAAEGGGGLLAFQPGGVERMASLATWHSGVTILFADIVSFTAMCATSTPLEVMAFLNALYNRFDSMVDIYKAGGGDQGGGSGGSRRHRATRAGSASREVYKVETIGDCYMVAGGLVAYDNDGYKSVISGEEDPLHVVRAMEFAKNTASRMEGSCAPGSIHVSEATQQRLPSEPWRDRGLTAVKGKGEMRTYEWGGDVDAAFGEGQLQRVVGLYL</sequence>
<feature type="region of interest" description="Disordered" evidence="7">
    <location>
        <begin position="502"/>
        <end position="575"/>
    </location>
</feature>
<dbReference type="CDD" id="cd07302">
    <property type="entry name" value="CHD"/>
    <property type="match status" value="1"/>
</dbReference>
<keyword evidence="3" id="KW-0547">Nucleotide-binding</keyword>
<reference evidence="9 10" key="1">
    <citation type="journal article" date="2017" name="Mol. Biol. Evol.">
        <title>The 4-celled Tetrabaena socialis nuclear genome reveals the essential components for genetic control of cell number at the origin of multicellularity in the volvocine lineage.</title>
        <authorList>
            <person name="Featherston J."/>
            <person name="Arakaki Y."/>
            <person name="Hanschen E.R."/>
            <person name="Ferris P.J."/>
            <person name="Michod R.E."/>
            <person name="Olson B.J.S.C."/>
            <person name="Nozaki H."/>
            <person name="Durand P.M."/>
        </authorList>
    </citation>
    <scope>NUCLEOTIDE SEQUENCE [LARGE SCALE GENOMIC DNA]</scope>
    <source>
        <strain evidence="9 10">NIES-571</strain>
    </source>
</reference>
<dbReference type="OrthoDB" id="547134at2759"/>
<proteinExistence type="predicted"/>
<dbReference type="GO" id="GO:0001653">
    <property type="term" value="F:peptide receptor activity"/>
    <property type="evidence" value="ECO:0007669"/>
    <property type="project" value="TreeGrafter"/>
</dbReference>
<keyword evidence="10" id="KW-1185">Reference proteome</keyword>
<dbReference type="Pfam" id="PF00211">
    <property type="entry name" value="Guanylate_cyc"/>
    <property type="match status" value="2"/>
</dbReference>
<dbReference type="EMBL" id="PGGS01000174">
    <property type="protein sequence ID" value="PNH07565.1"/>
    <property type="molecule type" value="Genomic_DNA"/>
</dbReference>
<feature type="region of interest" description="Disordered" evidence="7">
    <location>
        <begin position="628"/>
        <end position="667"/>
    </location>
</feature>
<evidence type="ECO:0000313" key="10">
    <source>
        <dbReference type="Proteomes" id="UP000236333"/>
    </source>
</evidence>
<feature type="compositionally biased region" description="Low complexity" evidence="7">
    <location>
        <begin position="523"/>
        <end position="538"/>
    </location>
</feature>
<gene>
    <name evidence="9" type="ORF">TSOC_005984</name>
</gene>
<protein>
    <submittedName>
        <fullName evidence="9">Olfactory guanylyl cyclase GC-D</fullName>
    </submittedName>
</protein>
<dbReference type="GO" id="GO:0004383">
    <property type="term" value="F:guanylate cyclase activity"/>
    <property type="evidence" value="ECO:0007669"/>
    <property type="project" value="TreeGrafter"/>
</dbReference>
<evidence type="ECO:0000256" key="6">
    <source>
        <dbReference type="ARBA" id="ARBA00023239"/>
    </source>
</evidence>
<dbReference type="PANTHER" id="PTHR11920:SF335">
    <property type="entry name" value="GUANYLATE CYCLASE"/>
    <property type="match status" value="1"/>
</dbReference>
<feature type="compositionally biased region" description="Pro residues" evidence="7">
    <location>
        <begin position="513"/>
        <end position="522"/>
    </location>
</feature>
<dbReference type="SMART" id="SM00044">
    <property type="entry name" value="CYCc"/>
    <property type="match status" value="1"/>
</dbReference>
<dbReference type="GO" id="GO:0004016">
    <property type="term" value="F:adenylate cyclase activity"/>
    <property type="evidence" value="ECO:0007669"/>
    <property type="project" value="TreeGrafter"/>
</dbReference>
<accession>A0A2J8A4Y3</accession>
<feature type="compositionally biased region" description="Low complexity" evidence="7">
    <location>
        <begin position="421"/>
        <end position="435"/>
    </location>
</feature>
<dbReference type="PANTHER" id="PTHR11920">
    <property type="entry name" value="GUANYLYL CYCLASE"/>
    <property type="match status" value="1"/>
</dbReference>
<feature type="region of interest" description="Disordered" evidence="7">
    <location>
        <begin position="397"/>
        <end position="435"/>
    </location>
</feature>
<dbReference type="InterPro" id="IPR050401">
    <property type="entry name" value="Cyclic_nucleotide_synthase"/>
</dbReference>
<dbReference type="GO" id="GO:0005886">
    <property type="term" value="C:plasma membrane"/>
    <property type="evidence" value="ECO:0007669"/>
    <property type="project" value="TreeGrafter"/>
</dbReference>
<dbReference type="AlphaFoldDB" id="A0A2J8A4Y3"/>
<evidence type="ECO:0000256" key="4">
    <source>
        <dbReference type="ARBA" id="ARBA00022989"/>
    </source>
</evidence>
<keyword evidence="2" id="KW-0812">Transmembrane</keyword>
<evidence type="ECO:0000256" key="1">
    <source>
        <dbReference type="ARBA" id="ARBA00004370"/>
    </source>
</evidence>
<dbReference type="Proteomes" id="UP000236333">
    <property type="component" value="Unassembled WGS sequence"/>
</dbReference>